<reference evidence="3 4" key="1">
    <citation type="submission" date="2025-04" db="UniProtKB">
        <authorList>
            <consortium name="RefSeq"/>
        </authorList>
    </citation>
    <scope>IDENTIFICATION</scope>
</reference>
<dbReference type="RefSeq" id="XP_055890228.1">
    <property type="nucleotide sequence ID" value="XM_056034253.1"/>
</dbReference>
<name>A0A9W3AST5_BIOGL</name>
<organism evidence="2 6">
    <name type="scientific">Biomphalaria glabrata</name>
    <name type="common">Bloodfluke planorb</name>
    <name type="synonym">Freshwater snail</name>
    <dbReference type="NCBI Taxonomy" id="6526"/>
    <lineage>
        <taxon>Eukaryota</taxon>
        <taxon>Metazoa</taxon>
        <taxon>Spiralia</taxon>
        <taxon>Lophotrochozoa</taxon>
        <taxon>Mollusca</taxon>
        <taxon>Gastropoda</taxon>
        <taxon>Heterobranchia</taxon>
        <taxon>Euthyneura</taxon>
        <taxon>Panpulmonata</taxon>
        <taxon>Hygrophila</taxon>
        <taxon>Lymnaeoidea</taxon>
        <taxon>Planorbidae</taxon>
        <taxon>Biomphalaria</taxon>
    </lineage>
</organism>
<feature type="region of interest" description="Disordered" evidence="1">
    <location>
        <begin position="1"/>
        <end position="25"/>
    </location>
</feature>
<evidence type="ECO:0000313" key="3">
    <source>
        <dbReference type="RefSeq" id="XP_013086924.2"/>
    </source>
</evidence>
<protein>
    <submittedName>
        <fullName evidence="3 4">Uncharacterized protein LOC106071387</fullName>
    </submittedName>
</protein>
<sequence>MASYWRSPYNKPNLTSKKQDSNLPAHSDYEDYSRMTNIENVARFHWLGYGATYSAYRTTHSAITRQSSSQIKGILKSPSEQDVNDYEKMSLYSTSNLSSLGTSAHSKKDKKKVTFVEKSSEDDDSPSGVSNLQETNISSTYQPKLKLSQTLDESTKYNLKKLLGHYSATNWPSVRGKVTLVKSPAQSPSNTNGQCRHSAHLKCSWCFKKNSEDKTNKELLGDWPVTNDSNSAKNDTEHSEISPTYKNSNISVNDPNASGLRDAESPVKTSEQGFYQTPQAYRPWSKTLAYLPHRKSSFTFQNDNSNQSTQDSPASPPQQSFEVLSKLTVTTDGKIRPVKTDPAENIHLLHKIANYPRTESYVVHSFKLNQNKPSTKVVNKGITTELPKDLLFPKFTFTKQWTFPKSRENEDQTVSVTMVSNTSTTNV</sequence>
<feature type="compositionally biased region" description="Polar residues" evidence="1">
    <location>
        <begin position="10"/>
        <end position="24"/>
    </location>
</feature>
<dbReference type="KEGG" id="bgt:106071387"/>
<gene>
    <name evidence="3 4 5 6" type="primary">LOC106071387</name>
</gene>
<dbReference type="GeneID" id="106071387"/>
<feature type="compositionally biased region" description="Polar residues" evidence="1">
    <location>
        <begin position="241"/>
        <end position="256"/>
    </location>
</feature>
<evidence type="ECO:0000313" key="5">
    <source>
        <dbReference type="RefSeq" id="XP_055890228.1"/>
    </source>
</evidence>
<dbReference type="RefSeq" id="XP_013086924.2">
    <property type="nucleotide sequence ID" value="XM_013231470.2"/>
</dbReference>
<accession>A0A9W3AST5</accession>
<evidence type="ECO:0000313" key="2">
    <source>
        <dbReference type="Proteomes" id="UP001165740"/>
    </source>
</evidence>
<dbReference type="AlphaFoldDB" id="A0A9W3AST5"/>
<dbReference type="OrthoDB" id="10285968at2759"/>
<dbReference type="RefSeq" id="XP_055890227.1">
    <property type="nucleotide sequence ID" value="XM_056034252.1"/>
</dbReference>
<feature type="region of interest" description="Disordered" evidence="1">
    <location>
        <begin position="298"/>
        <end position="319"/>
    </location>
</feature>
<proteinExistence type="predicted"/>
<dbReference type="Proteomes" id="UP001165740">
    <property type="component" value="Chromosome 1"/>
</dbReference>
<keyword evidence="2" id="KW-1185">Reference proteome</keyword>
<evidence type="ECO:0000313" key="4">
    <source>
        <dbReference type="RefSeq" id="XP_055890227.1"/>
    </source>
</evidence>
<dbReference type="RefSeq" id="XP_055890229.1">
    <property type="nucleotide sequence ID" value="XM_056034254.1"/>
</dbReference>
<feature type="region of interest" description="Disordered" evidence="1">
    <location>
        <begin position="97"/>
        <end position="136"/>
    </location>
</feature>
<feature type="region of interest" description="Disordered" evidence="1">
    <location>
        <begin position="218"/>
        <end position="274"/>
    </location>
</feature>
<feature type="compositionally biased region" description="Polar residues" evidence="1">
    <location>
        <begin position="127"/>
        <end position="136"/>
    </location>
</feature>
<evidence type="ECO:0000256" key="1">
    <source>
        <dbReference type="SAM" id="MobiDB-lite"/>
    </source>
</evidence>
<evidence type="ECO:0000313" key="6">
    <source>
        <dbReference type="RefSeq" id="XP_055890229.1"/>
    </source>
</evidence>